<comment type="caution">
    <text evidence="2">The sequence shown here is derived from an EMBL/GenBank/DDBJ whole genome shotgun (WGS) entry which is preliminary data.</text>
</comment>
<dbReference type="RefSeq" id="WP_184941038.1">
    <property type="nucleotide sequence ID" value="NZ_JACHJV010000001.1"/>
</dbReference>
<gene>
    <name evidence="2" type="ORF">FHR34_006090</name>
</gene>
<dbReference type="AlphaFoldDB" id="A0A7W7R7Z8"/>
<evidence type="ECO:0000313" key="3">
    <source>
        <dbReference type="Proteomes" id="UP000540506"/>
    </source>
</evidence>
<name>A0A7W7R7Z8_KITKI</name>
<feature type="region of interest" description="Disordered" evidence="1">
    <location>
        <begin position="23"/>
        <end position="87"/>
    </location>
</feature>
<organism evidence="2 3">
    <name type="scientific">Kitasatospora kifunensis</name>
    <name type="common">Streptomyces kifunensis</name>
    <dbReference type="NCBI Taxonomy" id="58351"/>
    <lineage>
        <taxon>Bacteria</taxon>
        <taxon>Bacillati</taxon>
        <taxon>Actinomycetota</taxon>
        <taxon>Actinomycetes</taxon>
        <taxon>Kitasatosporales</taxon>
        <taxon>Streptomycetaceae</taxon>
        <taxon>Kitasatospora</taxon>
    </lineage>
</organism>
<feature type="compositionally biased region" description="Basic and acidic residues" evidence="1">
    <location>
        <begin position="59"/>
        <end position="72"/>
    </location>
</feature>
<dbReference type="Proteomes" id="UP000540506">
    <property type="component" value="Unassembled WGS sequence"/>
</dbReference>
<accession>A0A7W7R7Z8</accession>
<evidence type="ECO:0000313" key="2">
    <source>
        <dbReference type="EMBL" id="MBB4927097.1"/>
    </source>
</evidence>
<protein>
    <submittedName>
        <fullName evidence="2">Uncharacterized protein</fullName>
    </submittedName>
</protein>
<proteinExistence type="predicted"/>
<keyword evidence="3" id="KW-1185">Reference proteome</keyword>
<reference evidence="2 3" key="1">
    <citation type="submission" date="2020-08" db="EMBL/GenBank/DDBJ databases">
        <title>Sequencing the genomes of 1000 actinobacteria strains.</title>
        <authorList>
            <person name="Klenk H.-P."/>
        </authorList>
    </citation>
    <scope>NUCLEOTIDE SEQUENCE [LARGE SCALE GENOMIC DNA]</scope>
    <source>
        <strain evidence="2 3">DSM 41654</strain>
    </source>
</reference>
<evidence type="ECO:0000256" key="1">
    <source>
        <dbReference type="SAM" id="MobiDB-lite"/>
    </source>
</evidence>
<sequence length="87" mass="9498">MSSDDTHPASRFYLQCPSCGGNGTRYRPRIGTTPTWRDGAPRLTTATGNVPEDCSDCDDTGRIEHGNGEWRGRPTPTESEPTESEPT</sequence>
<dbReference type="EMBL" id="JACHJV010000001">
    <property type="protein sequence ID" value="MBB4927097.1"/>
    <property type="molecule type" value="Genomic_DNA"/>
</dbReference>